<evidence type="ECO:0000259" key="2">
    <source>
        <dbReference type="PROSITE" id="PS51471"/>
    </source>
</evidence>
<evidence type="ECO:0000256" key="1">
    <source>
        <dbReference type="SAM" id="SignalP"/>
    </source>
</evidence>
<dbReference type="EMBL" id="CAMXCT010006823">
    <property type="protein sequence ID" value="CAI4020636.1"/>
    <property type="molecule type" value="Genomic_DNA"/>
</dbReference>
<protein>
    <submittedName>
        <fullName evidence="5">Alpha-ketoglutarate-dependent dioxygenase alkB homolog 3 (Alkylated DNA repair protein alkB homolog 3) (MAbh3)</fullName>
    </submittedName>
</protein>
<dbReference type="PROSITE" id="PS51471">
    <property type="entry name" value="FE2OG_OXY"/>
    <property type="match status" value="1"/>
</dbReference>
<dbReference type="GO" id="GO:0051213">
    <property type="term" value="F:dioxygenase activity"/>
    <property type="evidence" value="ECO:0007669"/>
    <property type="project" value="UniProtKB-KW"/>
</dbReference>
<evidence type="ECO:0000313" key="6">
    <source>
        <dbReference type="Proteomes" id="UP001152797"/>
    </source>
</evidence>
<comment type="caution">
    <text evidence="3">The sequence shown here is derived from an EMBL/GenBank/DDBJ whole genome shotgun (WGS) entry which is preliminary data.</text>
</comment>
<dbReference type="GO" id="GO:0006307">
    <property type="term" value="P:DNA alkylation repair"/>
    <property type="evidence" value="ECO:0007669"/>
    <property type="project" value="InterPro"/>
</dbReference>
<keyword evidence="6" id="KW-1185">Reference proteome</keyword>
<name>A0A9P1GTU7_9DINO</name>
<reference evidence="3" key="1">
    <citation type="submission" date="2022-10" db="EMBL/GenBank/DDBJ databases">
        <authorList>
            <person name="Chen Y."/>
            <person name="Dougan E. K."/>
            <person name="Chan C."/>
            <person name="Rhodes N."/>
            <person name="Thang M."/>
        </authorList>
    </citation>
    <scope>NUCLEOTIDE SEQUENCE</scope>
</reference>
<reference evidence="4" key="2">
    <citation type="submission" date="2024-04" db="EMBL/GenBank/DDBJ databases">
        <authorList>
            <person name="Chen Y."/>
            <person name="Shah S."/>
            <person name="Dougan E. K."/>
            <person name="Thang M."/>
            <person name="Chan C."/>
        </authorList>
    </citation>
    <scope>NUCLEOTIDE SEQUENCE [LARGE SCALE GENOMIC DNA]</scope>
</reference>
<organism evidence="3">
    <name type="scientific">Cladocopium goreaui</name>
    <dbReference type="NCBI Taxonomy" id="2562237"/>
    <lineage>
        <taxon>Eukaryota</taxon>
        <taxon>Sar</taxon>
        <taxon>Alveolata</taxon>
        <taxon>Dinophyceae</taxon>
        <taxon>Suessiales</taxon>
        <taxon>Symbiodiniaceae</taxon>
        <taxon>Cladocopium</taxon>
    </lineage>
</organism>
<sequence length="206" mass="23237">MSWWQVTQWPIIATFCSLVLAPSRARVNRNAEQKSLCEKAAAAPTSTMPAVEVPDWLSEVEDAVWHALCTTGVERPNSCVANLYADGMESVDWHADNEPLFEGLLGDCRIVSLSLGETRRFDLRRRRGLSNPQQHLERVSVDLQHGDLITMEGCFQKHWYHRVPKAGGVTRPRINLTWRSIRRHHATCPLAKKMCHDCCSSCGGMV</sequence>
<evidence type="ECO:0000313" key="3">
    <source>
        <dbReference type="EMBL" id="CAI4020636.1"/>
    </source>
</evidence>
<dbReference type="PANTHER" id="PTHR31212:SF4">
    <property type="entry name" value="ALPHA-KETOGLUTARATE-DEPENDENT DIOXYGENASE ALKB HOMOLOG 3"/>
    <property type="match status" value="1"/>
</dbReference>
<dbReference type="EMBL" id="CAMXCT020006823">
    <property type="protein sequence ID" value="CAL1174011.1"/>
    <property type="molecule type" value="Genomic_DNA"/>
</dbReference>
<proteinExistence type="predicted"/>
<dbReference type="Gene3D" id="2.60.120.590">
    <property type="entry name" value="Alpha-ketoglutarate-dependent dioxygenase AlkB-like"/>
    <property type="match status" value="1"/>
</dbReference>
<feature type="chain" id="PRO_5043273102" evidence="1">
    <location>
        <begin position="26"/>
        <end position="206"/>
    </location>
</feature>
<dbReference type="SUPFAM" id="SSF51197">
    <property type="entry name" value="Clavaminate synthase-like"/>
    <property type="match status" value="1"/>
</dbReference>
<dbReference type="InterPro" id="IPR027450">
    <property type="entry name" value="AlkB-like"/>
</dbReference>
<keyword evidence="5" id="KW-0560">Oxidoreductase</keyword>
<evidence type="ECO:0000313" key="4">
    <source>
        <dbReference type="EMBL" id="CAL1174011.1"/>
    </source>
</evidence>
<dbReference type="InterPro" id="IPR005123">
    <property type="entry name" value="Oxoglu/Fe-dep_dioxygenase_dom"/>
</dbReference>
<dbReference type="Proteomes" id="UP001152797">
    <property type="component" value="Unassembled WGS sequence"/>
</dbReference>
<dbReference type="InterPro" id="IPR037151">
    <property type="entry name" value="AlkB-like_sf"/>
</dbReference>
<dbReference type="GO" id="GO:0005739">
    <property type="term" value="C:mitochondrion"/>
    <property type="evidence" value="ECO:0007669"/>
    <property type="project" value="TreeGrafter"/>
</dbReference>
<dbReference type="GO" id="GO:0005654">
    <property type="term" value="C:nucleoplasm"/>
    <property type="evidence" value="ECO:0007669"/>
    <property type="project" value="TreeGrafter"/>
</dbReference>
<dbReference type="OrthoDB" id="410694at2759"/>
<keyword evidence="1" id="KW-0732">Signal</keyword>
<evidence type="ECO:0000313" key="5">
    <source>
        <dbReference type="EMBL" id="CAL4807948.1"/>
    </source>
</evidence>
<keyword evidence="5" id="KW-0223">Dioxygenase</keyword>
<accession>A0A9P1GTU7</accession>
<feature type="signal peptide" evidence="1">
    <location>
        <begin position="1"/>
        <end position="25"/>
    </location>
</feature>
<dbReference type="EMBL" id="CAMXCT030006823">
    <property type="protein sequence ID" value="CAL4807948.1"/>
    <property type="molecule type" value="Genomic_DNA"/>
</dbReference>
<dbReference type="InterPro" id="IPR032854">
    <property type="entry name" value="ALKBH3"/>
</dbReference>
<dbReference type="Pfam" id="PF13532">
    <property type="entry name" value="2OG-FeII_Oxy_2"/>
    <property type="match status" value="1"/>
</dbReference>
<dbReference type="AlphaFoldDB" id="A0A9P1GTU7"/>
<gene>
    <name evidence="3" type="ORF">C1SCF055_LOCUS45037</name>
</gene>
<dbReference type="PANTHER" id="PTHR31212">
    <property type="entry name" value="ALPHA-KETOGLUTARATE-DEPENDENT DIOXYGENASE ALKB HOMOLOG 3"/>
    <property type="match status" value="1"/>
</dbReference>
<feature type="domain" description="Fe2OG dioxygenase" evidence="2">
    <location>
        <begin position="75"/>
        <end position="182"/>
    </location>
</feature>